<comment type="catalytic activity">
    <reaction evidence="8 9">
        <text>6-carboxyhexanoyl-[ACP] + L-alanine + H(+) = (8S)-8-amino-7-oxononanoate + holo-[ACP] + CO2</text>
        <dbReference type="Rhea" id="RHEA:42288"/>
        <dbReference type="Rhea" id="RHEA-COMP:9685"/>
        <dbReference type="Rhea" id="RHEA-COMP:9955"/>
        <dbReference type="ChEBI" id="CHEBI:15378"/>
        <dbReference type="ChEBI" id="CHEBI:16526"/>
        <dbReference type="ChEBI" id="CHEBI:57972"/>
        <dbReference type="ChEBI" id="CHEBI:64479"/>
        <dbReference type="ChEBI" id="CHEBI:78846"/>
        <dbReference type="ChEBI" id="CHEBI:149468"/>
        <dbReference type="EC" id="2.3.1.47"/>
    </reaction>
</comment>
<evidence type="ECO:0000256" key="9">
    <source>
        <dbReference type="HAMAP-Rule" id="MF_01693"/>
    </source>
</evidence>
<evidence type="ECO:0000256" key="8">
    <source>
        <dbReference type="ARBA" id="ARBA00047715"/>
    </source>
</evidence>
<dbReference type="AlphaFoldDB" id="A0A0A6P9A2"/>
<feature type="domain" description="Aminotransferase class I/classII large" evidence="11">
    <location>
        <begin position="39"/>
        <end position="374"/>
    </location>
</feature>
<feature type="modified residue" description="N6-(pyridoxal phosphate)lysine" evidence="9 10">
    <location>
        <position position="232"/>
    </location>
</feature>
<dbReference type="PROSITE" id="PS00599">
    <property type="entry name" value="AA_TRANSFER_CLASS_2"/>
    <property type="match status" value="1"/>
</dbReference>
<comment type="pathway">
    <text evidence="2 9">Cofactor biosynthesis; biotin biosynthesis.</text>
</comment>
<feature type="binding site" evidence="9">
    <location>
        <position position="172"/>
    </location>
    <ligand>
        <name>pyridoxal 5'-phosphate</name>
        <dbReference type="ChEBI" id="CHEBI:597326"/>
    </ligand>
</feature>
<evidence type="ECO:0000256" key="7">
    <source>
        <dbReference type="ARBA" id="ARBA00022898"/>
    </source>
</evidence>
<protein>
    <recommendedName>
        <fullName evidence="9">8-amino-7-oxononanoate synthase</fullName>
        <shortName evidence="9">AONS</shortName>
        <ecNumber evidence="9">2.3.1.47</ecNumber>
    </recommendedName>
    <alternativeName>
        <fullName evidence="9">7-keto-8-amino-pelargonic acid synthase</fullName>
        <shortName evidence="9">7-KAP synthase</shortName>
        <shortName evidence="9">KAPA synthase</shortName>
    </alternativeName>
    <alternativeName>
        <fullName evidence="9">8-amino-7-ketopelargonate synthase</fullName>
    </alternativeName>
</protein>
<dbReference type="InterPro" id="IPR001917">
    <property type="entry name" value="Aminotrans_II_pyridoxalP_BS"/>
</dbReference>
<dbReference type="InterPro" id="IPR004839">
    <property type="entry name" value="Aminotransferase_I/II_large"/>
</dbReference>
<dbReference type="InterPro" id="IPR022834">
    <property type="entry name" value="AONS_Proteobacteria"/>
</dbReference>
<evidence type="ECO:0000256" key="1">
    <source>
        <dbReference type="ARBA" id="ARBA00001933"/>
    </source>
</evidence>
<name>A0A0A6P9A2_9GAMM</name>
<accession>A0A0A6P9A2</accession>
<dbReference type="PANTHER" id="PTHR13693">
    <property type="entry name" value="CLASS II AMINOTRANSFERASE/8-AMINO-7-OXONONANOATE SYNTHASE"/>
    <property type="match status" value="1"/>
</dbReference>
<evidence type="ECO:0000313" key="12">
    <source>
        <dbReference type="EMBL" id="KHD07303.1"/>
    </source>
</evidence>
<dbReference type="UniPathway" id="UPA00078"/>
<dbReference type="GO" id="GO:0030170">
    <property type="term" value="F:pyridoxal phosphate binding"/>
    <property type="evidence" value="ECO:0007669"/>
    <property type="project" value="UniProtKB-UniRule"/>
</dbReference>
<dbReference type="HAMAP" id="MF_01693">
    <property type="entry name" value="BioF_aminotrans_2"/>
    <property type="match status" value="1"/>
</dbReference>
<dbReference type="GO" id="GO:0009102">
    <property type="term" value="P:biotin biosynthetic process"/>
    <property type="evidence" value="ECO:0007669"/>
    <property type="project" value="UniProtKB-UniRule"/>
</dbReference>
<dbReference type="Proteomes" id="UP000030428">
    <property type="component" value="Unassembled WGS sequence"/>
</dbReference>
<comment type="cofactor">
    <cofactor evidence="1 9 10">
        <name>pyridoxal 5'-phosphate</name>
        <dbReference type="ChEBI" id="CHEBI:597326"/>
    </cofactor>
</comment>
<dbReference type="Gene3D" id="3.40.640.10">
    <property type="entry name" value="Type I PLP-dependent aspartate aminotransferase-like (Major domain)"/>
    <property type="match status" value="1"/>
</dbReference>
<proteinExistence type="inferred from homology"/>
<keyword evidence="6 9" id="KW-0093">Biotin biosynthesis</keyword>
<evidence type="ECO:0000256" key="3">
    <source>
        <dbReference type="ARBA" id="ARBA00010008"/>
    </source>
</evidence>
<dbReference type="EMBL" id="JSZA02000010">
    <property type="protein sequence ID" value="KHD07303.1"/>
    <property type="molecule type" value="Genomic_DNA"/>
</dbReference>
<feature type="binding site" evidence="9">
    <location>
        <position position="126"/>
    </location>
    <ligand>
        <name>substrate</name>
    </ligand>
</feature>
<comment type="subunit">
    <text evidence="4 9">Homodimer.</text>
</comment>
<sequence>MHTYLKSLLEQRQQANLYRTRLTHDSPQTPNLVIDGQTYLSFCSNDYLGLANHPALLQQGKYGVGSGASHLVTGHTQAHHALEKELAAYTKRESALLFSTGYMANLGVITTLVKRHDAIFLDKLNHASLVDGALLSRAQIHRYPHNDMQALAHLLANSKAQHKLIITDGIFSMDGDIADLANIVQLAKTYQAWVMVDDAHGLGVIGKTGRGSLEMYDLGEDDVPVLMGTLGKAFGVFGAFVAGSQLLIEALIQSARSYIYTTALPPVLAEAVRTSLIVAEKETWRRQHLHELIAYFRTAAAKRQIPLMESFTPIQPIILGETEKALAVNRALYERGIIVTAIRPPTVPQGTARLRITLSALHQQAQIDRLVESLVEVL</sequence>
<feature type="binding site" evidence="9">
    <location>
        <position position="19"/>
    </location>
    <ligand>
        <name>substrate</name>
    </ligand>
</feature>
<dbReference type="InterPro" id="IPR015424">
    <property type="entry name" value="PyrdxlP-dep_Trfase"/>
</dbReference>
<dbReference type="EC" id="2.3.1.47" evidence="9"/>
<evidence type="ECO:0000256" key="6">
    <source>
        <dbReference type="ARBA" id="ARBA00022756"/>
    </source>
</evidence>
<reference evidence="12 13" key="1">
    <citation type="journal article" date="2016" name="Front. Microbiol.">
        <title>Single-Cell (Meta-)Genomics of a Dimorphic Candidatus Thiomargarita nelsonii Reveals Genomic Plasticity.</title>
        <authorList>
            <person name="Flood B.E."/>
            <person name="Fliss P."/>
            <person name="Jones D.S."/>
            <person name="Dick G.J."/>
            <person name="Jain S."/>
            <person name="Kaster A.K."/>
            <person name="Winkel M."/>
            <person name="Mussmann M."/>
            <person name="Bailey J."/>
        </authorList>
    </citation>
    <scope>NUCLEOTIDE SEQUENCE [LARGE SCALE GENOMIC DNA]</scope>
    <source>
        <strain evidence="12">Hydrate Ridge</strain>
    </source>
</reference>
<dbReference type="InterPro" id="IPR004723">
    <property type="entry name" value="AONS_Archaea/Proteobacteria"/>
</dbReference>
<dbReference type="Pfam" id="PF00155">
    <property type="entry name" value="Aminotran_1_2"/>
    <property type="match status" value="1"/>
</dbReference>
<comment type="function">
    <text evidence="9">Catalyzes the decarboxylative condensation of pimeloyl-[acyl-carrier protein] and L-alanine to produce 8-amino-7-oxononanoate (AON), [acyl-carrier protein], and carbon dioxide.</text>
</comment>
<dbReference type="InterPro" id="IPR015421">
    <property type="entry name" value="PyrdxlP-dep_Trfase_major"/>
</dbReference>
<evidence type="ECO:0000256" key="10">
    <source>
        <dbReference type="PIRSR" id="PIRSR604723-51"/>
    </source>
</evidence>
<dbReference type="GO" id="GO:0008710">
    <property type="term" value="F:8-amino-7-oxononanoate synthase activity"/>
    <property type="evidence" value="ECO:0007669"/>
    <property type="project" value="UniProtKB-UniRule"/>
</dbReference>
<evidence type="ECO:0000259" key="11">
    <source>
        <dbReference type="Pfam" id="PF00155"/>
    </source>
</evidence>
<comment type="caution">
    <text evidence="12">The sequence shown here is derived from an EMBL/GenBank/DDBJ whole genome shotgun (WGS) entry which is preliminary data.</text>
</comment>
<gene>
    <name evidence="9" type="primary">bioF</name>
    <name evidence="12" type="ORF">PN36_03585</name>
</gene>
<evidence type="ECO:0000256" key="5">
    <source>
        <dbReference type="ARBA" id="ARBA00022679"/>
    </source>
</evidence>
<dbReference type="InterPro" id="IPR015422">
    <property type="entry name" value="PyrdxlP-dep_Trfase_small"/>
</dbReference>
<dbReference type="SUPFAM" id="SSF53383">
    <property type="entry name" value="PLP-dependent transferases"/>
    <property type="match status" value="1"/>
</dbReference>
<evidence type="ECO:0000256" key="2">
    <source>
        <dbReference type="ARBA" id="ARBA00004746"/>
    </source>
</evidence>
<feature type="binding site" evidence="9">
    <location>
        <position position="346"/>
    </location>
    <ligand>
        <name>substrate</name>
    </ligand>
</feature>
<organism evidence="12 13">
    <name type="scientific">Candidatus Thiomargarita nelsonii</name>
    <dbReference type="NCBI Taxonomy" id="1003181"/>
    <lineage>
        <taxon>Bacteria</taxon>
        <taxon>Pseudomonadati</taxon>
        <taxon>Pseudomonadota</taxon>
        <taxon>Gammaproteobacteria</taxon>
        <taxon>Thiotrichales</taxon>
        <taxon>Thiotrichaceae</taxon>
        <taxon>Thiomargarita</taxon>
    </lineage>
</organism>
<dbReference type="PANTHER" id="PTHR13693:SF100">
    <property type="entry name" value="8-AMINO-7-OXONONANOATE SYNTHASE"/>
    <property type="match status" value="1"/>
</dbReference>
<feature type="binding site" evidence="9">
    <location>
        <position position="200"/>
    </location>
    <ligand>
        <name>pyridoxal 5'-phosphate</name>
        <dbReference type="ChEBI" id="CHEBI:597326"/>
    </ligand>
</feature>
<feature type="binding site" evidence="9">
    <location>
        <position position="229"/>
    </location>
    <ligand>
        <name>pyridoxal 5'-phosphate</name>
        <dbReference type="ChEBI" id="CHEBI:597326"/>
    </ligand>
</feature>
<keyword evidence="7 9" id="KW-0663">Pyridoxal phosphate</keyword>
<dbReference type="Gene3D" id="3.90.1150.10">
    <property type="entry name" value="Aspartate Aminotransferase, domain 1"/>
    <property type="match status" value="1"/>
</dbReference>
<evidence type="ECO:0000256" key="4">
    <source>
        <dbReference type="ARBA" id="ARBA00011738"/>
    </source>
</evidence>
<dbReference type="InterPro" id="IPR050087">
    <property type="entry name" value="AON_synthase_class-II"/>
</dbReference>
<keyword evidence="5 9" id="KW-0808">Transferase</keyword>
<evidence type="ECO:0000313" key="13">
    <source>
        <dbReference type="Proteomes" id="UP000030428"/>
    </source>
</evidence>
<keyword evidence="13" id="KW-1185">Reference proteome</keyword>
<dbReference type="NCBIfam" id="TIGR00858">
    <property type="entry name" value="bioF"/>
    <property type="match status" value="1"/>
</dbReference>
<feature type="binding site" evidence="9">
    <location>
        <begin position="101"/>
        <end position="102"/>
    </location>
    <ligand>
        <name>pyridoxal 5'-phosphate</name>
        <dbReference type="ChEBI" id="CHEBI:597326"/>
    </ligand>
</feature>
<comment type="similarity">
    <text evidence="3 9">Belongs to the class-II pyridoxal-phosphate-dependent aminotransferase family. BioF subfamily.</text>
</comment>
<dbReference type="CDD" id="cd06454">
    <property type="entry name" value="KBL_like"/>
    <property type="match status" value="1"/>
</dbReference>